<dbReference type="Proteomes" id="UP000027982">
    <property type="component" value="Chromosome"/>
</dbReference>
<sequence>MKSKFWIAGVLALTCFGCNIGNAPEPMSETDLKSALEKLPAKEQIDYINASPMPAKMKAQRIKEIEDKTGYKAPKTGAPQTPH</sequence>
<dbReference type="AlphaFoldDB" id="A0A068NVL2"/>
<feature type="signal peptide" evidence="1">
    <location>
        <begin position="1"/>
        <end position="23"/>
    </location>
</feature>
<reference evidence="2 3" key="1">
    <citation type="journal article" date="2014" name="PLoS ONE">
        <title>The first complete genome sequence of the class fimbriimonadia in the phylum armatimonadetes.</title>
        <authorList>
            <person name="Hu Z.Y."/>
            <person name="Wang Y.Z."/>
            <person name="Im W.T."/>
            <person name="Wang S.Y."/>
            <person name="Zhao G.P."/>
            <person name="Zheng H.J."/>
            <person name="Quan Z.X."/>
        </authorList>
    </citation>
    <scope>NUCLEOTIDE SEQUENCE [LARGE SCALE GENOMIC DNA]</scope>
    <source>
        <strain evidence="2">Gsoil 348</strain>
    </source>
</reference>
<accession>A0A068NVL2</accession>
<dbReference type="KEGG" id="fgi:OP10G_2246"/>
<gene>
    <name evidence="2" type="ORF">OP10G_2246</name>
</gene>
<dbReference type="HOGENOM" id="CLU_2537592_0_0_0"/>
<organism evidence="2 3">
    <name type="scientific">Fimbriimonas ginsengisoli Gsoil 348</name>
    <dbReference type="NCBI Taxonomy" id="661478"/>
    <lineage>
        <taxon>Bacteria</taxon>
        <taxon>Bacillati</taxon>
        <taxon>Armatimonadota</taxon>
        <taxon>Fimbriimonadia</taxon>
        <taxon>Fimbriimonadales</taxon>
        <taxon>Fimbriimonadaceae</taxon>
        <taxon>Fimbriimonas</taxon>
    </lineage>
</organism>
<keyword evidence="1" id="KW-0732">Signal</keyword>
<proteinExistence type="predicted"/>
<evidence type="ECO:0000313" key="3">
    <source>
        <dbReference type="Proteomes" id="UP000027982"/>
    </source>
</evidence>
<dbReference type="STRING" id="661478.OP10G_2246"/>
<feature type="chain" id="PRO_5001651945" evidence="1">
    <location>
        <begin position="24"/>
        <end position="83"/>
    </location>
</feature>
<evidence type="ECO:0000313" key="2">
    <source>
        <dbReference type="EMBL" id="AIE85614.1"/>
    </source>
</evidence>
<dbReference type="EMBL" id="CP007139">
    <property type="protein sequence ID" value="AIE85614.1"/>
    <property type="molecule type" value="Genomic_DNA"/>
</dbReference>
<dbReference type="RefSeq" id="WP_025225824.1">
    <property type="nucleotide sequence ID" value="NZ_CP007139.1"/>
</dbReference>
<evidence type="ECO:0000256" key="1">
    <source>
        <dbReference type="SAM" id="SignalP"/>
    </source>
</evidence>
<name>A0A068NVL2_FIMGI</name>
<protein>
    <submittedName>
        <fullName evidence="2">Uncharacterized protein</fullName>
    </submittedName>
</protein>
<keyword evidence="3" id="KW-1185">Reference proteome</keyword>